<dbReference type="Proteomes" id="UP000279306">
    <property type="component" value="Chromosome"/>
</dbReference>
<dbReference type="AlphaFoldDB" id="A0A3S4VTB6"/>
<name>A0A3S4VTB6_MYCAU</name>
<evidence type="ECO:0000256" key="2">
    <source>
        <dbReference type="SAM" id="MobiDB-lite"/>
    </source>
</evidence>
<evidence type="ECO:0000313" key="3">
    <source>
        <dbReference type="EMBL" id="VEG58149.1"/>
    </source>
</evidence>
<proteinExistence type="predicted"/>
<feature type="coiled-coil region" evidence="1">
    <location>
        <begin position="67"/>
        <end position="98"/>
    </location>
</feature>
<feature type="region of interest" description="Disordered" evidence="2">
    <location>
        <begin position="1"/>
        <end position="20"/>
    </location>
</feature>
<protein>
    <submittedName>
        <fullName evidence="3">Uncharacterized protein</fullName>
    </submittedName>
</protein>
<organism evidence="3 4">
    <name type="scientific">Mycolicibacterium aurum</name>
    <name type="common">Mycobacterium aurum</name>
    <dbReference type="NCBI Taxonomy" id="1791"/>
    <lineage>
        <taxon>Bacteria</taxon>
        <taxon>Bacillati</taxon>
        <taxon>Actinomycetota</taxon>
        <taxon>Actinomycetes</taxon>
        <taxon>Mycobacteriales</taxon>
        <taxon>Mycobacteriaceae</taxon>
        <taxon>Mycolicibacterium</taxon>
    </lineage>
</organism>
<dbReference type="EMBL" id="LR134356">
    <property type="protein sequence ID" value="VEG58149.1"/>
    <property type="molecule type" value="Genomic_DNA"/>
</dbReference>
<evidence type="ECO:0000313" key="4">
    <source>
        <dbReference type="Proteomes" id="UP000279306"/>
    </source>
</evidence>
<dbReference type="Gene3D" id="1.20.5.1700">
    <property type="match status" value="1"/>
</dbReference>
<sequence length="99" mass="11785">MIEDQRAERSGKPASDMTDQHMTIYELPEFWQEKIRGLKSENRSLRMRLGKFKGCHEELPPSWAKRLDTLRRENGKYRAQRNEARAEVEALRAELEARR</sequence>
<feature type="compositionally biased region" description="Basic and acidic residues" evidence="2">
    <location>
        <begin position="1"/>
        <end position="11"/>
    </location>
</feature>
<accession>A0A3S4VTB6</accession>
<reference evidence="3 4" key="1">
    <citation type="submission" date="2018-12" db="EMBL/GenBank/DDBJ databases">
        <authorList>
            <consortium name="Pathogen Informatics"/>
        </authorList>
    </citation>
    <scope>NUCLEOTIDE SEQUENCE [LARGE SCALE GENOMIC DNA]</scope>
    <source>
        <strain evidence="3 4">NCTC10437</strain>
    </source>
</reference>
<keyword evidence="4" id="KW-1185">Reference proteome</keyword>
<evidence type="ECO:0000256" key="1">
    <source>
        <dbReference type="SAM" id="Coils"/>
    </source>
</evidence>
<keyword evidence="1" id="KW-0175">Coiled coil</keyword>
<gene>
    <name evidence="3" type="ORF">NCTC10437_05173</name>
</gene>
<dbReference type="KEGG" id="mauu:NCTC10437_05173"/>